<dbReference type="EMBL" id="CAFBLU010000040">
    <property type="protein sequence ID" value="CAB4881827.1"/>
    <property type="molecule type" value="Genomic_DNA"/>
</dbReference>
<reference evidence="1" key="1">
    <citation type="submission" date="2020-05" db="EMBL/GenBank/DDBJ databases">
        <authorList>
            <person name="Chiriac C."/>
            <person name="Salcher M."/>
            <person name="Ghai R."/>
            <person name="Kavagutti S V."/>
        </authorList>
    </citation>
    <scope>NUCLEOTIDE SEQUENCE</scope>
</reference>
<sequence length="142" mass="15537">MKEHWVHVEHNFTASPDKVFAHLSEHENLEPIFGAKVTRIKDGDTSRNGVGSKRLVKVGPTPAVEETVTESKPNELIEYRITHGGPLRNHVGIQKFTELPGGGTHLDYRIRIASPYPGLAAILSKVLTKGVTKGLKGLDGKL</sequence>
<proteinExistence type="predicted"/>
<protein>
    <submittedName>
        <fullName evidence="1">Unannotated protein</fullName>
    </submittedName>
</protein>
<dbReference type="SUPFAM" id="SSF55961">
    <property type="entry name" value="Bet v1-like"/>
    <property type="match status" value="1"/>
</dbReference>
<dbReference type="InterPro" id="IPR019587">
    <property type="entry name" value="Polyketide_cyclase/dehydratase"/>
</dbReference>
<accession>A0A6J7EEU9</accession>
<dbReference type="Pfam" id="PF10604">
    <property type="entry name" value="Polyketide_cyc2"/>
    <property type="match status" value="1"/>
</dbReference>
<dbReference type="Gene3D" id="3.30.530.20">
    <property type="match status" value="1"/>
</dbReference>
<organism evidence="1">
    <name type="scientific">freshwater metagenome</name>
    <dbReference type="NCBI Taxonomy" id="449393"/>
    <lineage>
        <taxon>unclassified sequences</taxon>
        <taxon>metagenomes</taxon>
        <taxon>ecological metagenomes</taxon>
    </lineage>
</organism>
<gene>
    <name evidence="1" type="ORF">UFOPK3444_01506</name>
</gene>
<name>A0A6J7EEU9_9ZZZZ</name>
<dbReference type="AlphaFoldDB" id="A0A6J7EEU9"/>
<evidence type="ECO:0000313" key="1">
    <source>
        <dbReference type="EMBL" id="CAB4881827.1"/>
    </source>
</evidence>
<dbReference type="CDD" id="cd07821">
    <property type="entry name" value="PYR_PYL_RCAR_like"/>
    <property type="match status" value="1"/>
</dbReference>
<dbReference type="InterPro" id="IPR023393">
    <property type="entry name" value="START-like_dom_sf"/>
</dbReference>